<proteinExistence type="predicted"/>
<keyword evidence="4" id="KW-1185">Reference proteome</keyword>
<reference evidence="3" key="1">
    <citation type="submission" date="2021-06" db="EMBL/GenBank/DDBJ databases">
        <authorList>
            <person name="Kallberg Y."/>
            <person name="Tangrot J."/>
            <person name="Rosling A."/>
        </authorList>
    </citation>
    <scope>NUCLEOTIDE SEQUENCE</scope>
    <source>
        <strain evidence="3">FL966</strain>
    </source>
</reference>
<dbReference type="Gene3D" id="3.40.50.1820">
    <property type="entry name" value="alpha/beta hydrolase"/>
    <property type="match status" value="1"/>
</dbReference>
<accession>A0A9N9B259</accession>
<dbReference type="Pfam" id="PF03101">
    <property type="entry name" value="FAR1"/>
    <property type="match status" value="1"/>
</dbReference>
<dbReference type="EMBL" id="CAJVQA010002491">
    <property type="protein sequence ID" value="CAG8548914.1"/>
    <property type="molecule type" value="Genomic_DNA"/>
</dbReference>
<name>A0A9N9B259_9GLOM</name>
<dbReference type="Pfam" id="PF01764">
    <property type="entry name" value="Lipase_3"/>
    <property type="match status" value="1"/>
</dbReference>
<dbReference type="Proteomes" id="UP000789759">
    <property type="component" value="Unassembled WGS sequence"/>
</dbReference>
<evidence type="ECO:0000259" key="1">
    <source>
        <dbReference type="Pfam" id="PF01764"/>
    </source>
</evidence>
<evidence type="ECO:0000313" key="4">
    <source>
        <dbReference type="Proteomes" id="UP000789759"/>
    </source>
</evidence>
<dbReference type="CDD" id="cd00519">
    <property type="entry name" value="Lipase_3"/>
    <property type="match status" value="1"/>
</dbReference>
<dbReference type="AlphaFoldDB" id="A0A9N9B259"/>
<organism evidence="3 4">
    <name type="scientific">Cetraspora pellucida</name>
    <dbReference type="NCBI Taxonomy" id="1433469"/>
    <lineage>
        <taxon>Eukaryota</taxon>
        <taxon>Fungi</taxon>
        <taxon>Fungi incertae sedis</taxon>
        <taxon>Mucoromycota</taxon>
        <taxon>Glomeromycotina</taxon>
        <taxon>Glomeromycetes</taxon>
        <taxon>Diversisporales</taxon>
        <taxon>Gigasporaceae</taxon>
        <taxon>Cetraspora</taxon>
    </lineage>
</organism>
<protein>
    <submittedName>
        <fullName evidence="3">13676_t:CDS:1</fullName>
    </submittedName>
</protein>
<feature type="domain" description="Fungal lipase-type" evidence="1">
    <location>
        <begin position="455"/>
        <end position="586"/>
    </location>
</feature>
<dbReference type="GO" id="GO:0006629">
    <property type="term" value="P:lipid metabolic process"/>
    <property type="evidence" value="ECO:0007669"/>
    <property type="project" value="InterPro"/>
</dbReference>
<gene>
    <name evidence="3" type="ORF">CPELLU_LOCUS4654</name>
</gene>
<evidence type="ECO:0000259" key="2">
    <source>
        <dbReference type="Pfam" id="PF03101"/>
    </source>
</evidence>
<feature type="domain" description="FAR1" evidence="2">
    <location>
        <begin position="734"/>
        <end position="820"/>
    </location>
</feature>
<dbReference type="InterPro" id="IPR004330">
    <property type="entry name" value="FAR1_DNA_bnd_dom"/>
</dbReference>
<comment type="caution">
    <text evidence="3">The sequence shown here is derived from an EMBL/GenBank/DDBJ whole genome shotgun (WGS) entry which is preliminary data.</text>
</comment>
<dbReference type="OrthoDB" id="438440at2759"/>
<dbReference type="PANTHER" id="PTHR47718">
    <property type="entry name" value="OS01G0519700 PROTEIN"/>
    <property type="match status" value="1"/>
</dbReference>
<dbReference type="InterPro" id="IPR002921">
    <property type="entry name" value="Fungal_lipase-type"/>
</dbReference>
<sequence length="1247" mass="144089">MEILNEETYNENILTDLIDSESLVQSISTEQTESKVSTEYKSVCSTSDSAQINSSYFYQIDTSGERAIFRNKRYAIQITKETLVELNGSLSINNAVDGNVGSELYLEESSAEQVDDNQLQCRSIPDQMLVRIKSLQFDSDQIKPRVKKSIRLVTQYASHHTKPDTSLENQIRNLFLFPFNYHSLIFDTLKLDFYAYESLLNTKKRLGRIIIRLNALQQAVLNRTEFEGTFPIENNETLRPFEVGTAQIIIKFHFPKELPLTSAYRLSVIQRRSLSVVSRGINRIEGIHEKDERFNLLAFSEANSLSLFDFMLSKKNMNAMKEFVTMCQGFYGHGWRMTKLEFMKAYILLEKYYDQKQNNSPVTGILSEDLDKLIKAKYYLKFSIASYGSFMFNVFGYGYSMAPKNAIRMKSDRKTVQDYFGINKNDVICWEFGKMTATVPNYMVIRDPKSNSIIISIRGTLNAADVITDVLAYYVPWRNGFVHQGMLRSAKYLVKNSLKDIRSAVKKFKVNSIQVIGHSLGASVSSLVTIILRKRCKDLIAKGIDIHAWNFGTPPCCSLDLACKNEIMSYIDNFVNENDIVPRLSYGSLIDFRELTPSKDKRSMLMASIDEFYNHLKSNSREQKLYIPGTIHYLYKKRNPSNPILREVLCEKSTRESFEDVTLRKNFLLQHLPVTKLMEQLFDYDNVSDYLPGYDEINAEENDTDDHNININEVVLKVGNSFNNWDAVQVMVDSFAKQNGFVTNKCHKDLDPVDKSIIHRCTYNCWKAGVHQPKKVEDIDLHHDRSSSKSNCKWEVSFYLRKHTKSIWLTKFENKHNHNCDLATIELASKNLCLSQKILDKIEHYTTHGRLGAGQQYNLIVKEFLQYSIKKKNLYNAIHKFRGIRIHNKSDASTMLSYLLSQLNKDSDYLVIPRLEGPSNELTGSNNLQPKVLFTDGDPAMIAVVHVSYPQTRHMLYIYHLLENVKKKLRAKLWGEAIKHFVEDFCNMRNSYSQEQFEARYYDILTKYESCYSYLEKLYNSHTSWAKYSVVKVFTAGMKSTQHVESIIGIIKKHIDHGTLLKELVNVIEQELEKEAQYTRIKDYYGSNPSIAELIIDILYDAIKELWEVSYIGFASKPNYVVIFNDSTLLYTYMNIISQEMLCWHQYRVLIHSDYATFHISLLHTCWFESFSSDITNFVTVFREIQSATSVPLHYMNQVRTCDVYTPVIRSHINKKVQFGTMISVAKTSIQIAVSESITEELTGLLV</sequence>
<evidence type="ECO:0000313" key="3">
    <source>
        <dbReference type="EMBL" id="CAG8548914.1"/>
    </source>
</evidence>
<dbReference type="SUPFAM" id="SSF53474">
    <property type="entry name" value="alpha/beta-Hydrolases"/>
    <property type="match status" value="1"/>
</dbReference>
<dbReference type="PANTHER" id="PTHR47718:SF7">
    <property type="entry name" value="PROTEIN FAR1-RELATED SEQUENCE"/>
    <property type="match status" value="1"/>
</dbReference>
<dbReference type="InterPro" id="IPR029058">
    <property type="entry name" value="AB_hydrolase_fold"/>
</dbReference>